<proteinExistence type="predicted"/>
<feature type="compositionally biased region" description="Basic and acidic residues" evidence="2">
    <location>
        <begin position="390"/>
        <end position="403"/>
    </location>
</feature>
<evidence type="ECO:0000313" key="3">
    <source>
        <dbReference type="EMBL" id="GAQ89539.1"/>
    </source>
</evidence>
<feature type="compositionally biased region" description="Polar residues" evidence="2">
    <location>
        <begin position="1397"/>
        <end position="1406"/>
    </location>
</feature>
<evidence type="ECO:0000313" key="4">
    <source>
        <dbReference type="Proteomes" id="UP000054558"/>
    </source>
</evidence>
<feature type="region of interest" description="Disordered" evidence="2">
    <location>
        <begin position="1231"/>
        <end position="1263"/>
    </location>
</feature>
<dbReference type="EMBL" id="DF237483">
    <property type="protein sequence ID" value="GAQ89539.1"/>
    <property type="molecule type" value="Genomic_DNA"/>
</dbReference>
<feature type="region of interest" description="Disordered" evidence="2">
    <location>
        <begin position="1366"/>
        <end position="1410"/>
    </location>
</feature>
<feature type="compositionally biased region" description="Basic and acidic residues" evidence="2">
    <location>
        <begin position="774"/>
        <end position="837"/>
    </location>
</feature>
<dbReference type="PANTHER" id="PTHR35729">
    <property type="entry name" value="T1B9.12 PROTEIN"/>
    <property type="match status" value="1"/>
</dbReference>
<feature type="compositionally biased region" description="Polar residues" evidence="2">
    <location>
        <begin position="1174"/>
        <end position="1186"/>
    </location>
</feature>
<feature type="region of interest" description="Disordered" evidence="2">
    <location>
        <begin position="226"/>
        <end position="246"/>
    </location>
</feature>
<feature type="compositionally biased region" description="Low complexity" evidence="2">
    <location>
        <begin position="740"/>
        <end position="753"/>
    </location>
</feature>
<accession>A0A1Y1IJB8</accession>
<feature type="region of interest" description="Disordered" evidence="2">
    <location>
        <begin position="875"/>
        <end position="973"/>
    </location>
</feature>
<keyword evidence="4" id="KW-1185">Reference proteome</keyword>
<dbReference type="SUPFAM" id="SSF50494">
    <property type="entry name" value="Trypsin-like serine proteases"/>
    <property type="match status" value="1"/>
</dbReference>
<feature type="compositionally biased region" description="Basic and acidic residues" evidence="2">
    <location>
        <begin position="905"/>
        <end position="914"/>
    </location>
</feature>
<gene>
    <name evidence="3" type="ORF">KFL_005340040</name>
</gene>
<dbReference type="OrthoDB" id="1925372at2759"/>
<feature type="compositionally biased region" description="Basic and acidic residues" evidence="2">
    <location>
        <begin position="875"/>
        <end position="889"/>
    </location>
</feature>
<dbReference type="OMA" id="VEATSKX"/>
<organism evidence="3 4">
    <name type="scientific">Klebsormidium nitens</name>
    <name type="common">Green alga</name>
    <name type="synonym">Ulothrix nitens</name>
    <dbReference type="NCBI Taxonomy" id="105231"/>
    <lineage>
        <taxon>Eukaryota</taxon>
        <taxon>Viridiplantae</taxon>
        <taxon>Streptophyta</taxon>
        <taxon>Klebsormidiophyceae</taxon>
        <taxon>Klebsormidiales</taxon>
        <taxon>Klebsormidiaceae</taxon>
        <taxon>Klebsormidium</taxon>
    </lineage>
</organism>
<feature type="compositionally biased region" description="Low complexity" evidence="2">
    <location>
        <begin position="1199"/>
        <end position="1212"/>
    </location>
</feature>
<dbReference type="InterPro" id="IPR043504">
    <property type="entry name" value="Peptidase_S1_PA_chymotrypsin"/>
</dbReference>
<feature type="compositionally biased region" description="Basic and acidic residues" evidence="2">
    <location>
        <begin position="1056"/>
        <end position="1100"/>
    </location>
</feature>
<feature type="compositionally biased region" description="Basic and acidic residues" evidence="2">
    <location>
        <begin position="337"/>
        <end position="348"/>
    </location>
</feature>
<dbReference type="Gene3D" id="2.40.10.10">
    <property type="entry name" value="Trypsin-like serine proteases"/>
    <property type="match status" value="2"/>
</dbReference>
<keyword evidence="1" id="KW-0175">Coiled coil</keyword>
<feature type="compositionally biased region" description="Basic residues" evidence="2">
    <location>
        <begin position="233"/>
        <end position="243"/>
    </location>
</feature>
<dbReference type="Proteomes" id="UP000054558">
    <property type="component" value="Unassembled WGS sequence"/>
</dbReference>
<evidence type="ECO:0000256" key="1">
    <source>
        <dbReference type="SAM" id="Coils"/>
    </source>
</evidence>
<reference evidence="3 4" key="1">
    <citation type="journal article" date="2014" name="Nat. Commun.">
        <title>Klebsormidium flaccidum genome reveals primary factors for plant terrestrial adaptation.</title>
        <authorList>
            <person name="Hori K."/>
            <person name="Maruyama F."/>
            <person name="Fujisawa T."/>
            <person name="Togashi T."/>
            <person name="Yamamoto N."/>
            <person name="Seo M."/>
            <person name="Sato S."/>
            <person name="Yamada T."/>
            <person name="Mori H."/>
            <person name="Tajima N."/>
            <person name="Moriyama T."/>
            <person name="Ikeuchi M."/>
            <person name="Watanabe M."/>
            <person name="Wada H."/>
            <person name="Kobayashi K."/>
            <person name="Saito M."/>
            <person name="Masuda T."/>
            <person name="Sasaki-Sekimoto Y."/>
            <person name="Mashiguchi K."/>
            <person name="Awai K."/>
            <person name="Shimojima M."/>
            <person name="Masuda S."/>
            <person name="Iwai M."/>
            <person name="Nobusawa T."/>
            <person name="Narise T."/>
            <person name="Kondo S."/>
            <person name="Saito H."/>
            <person name="Sato R."/>
            <person name="Murakawa M."/>
            <person name="Ihara Y."/>
            <person name="Oshima-Yamada Y."/>
            <person name="Ohtaka K."/>
            <person name="Satoh M."/>
            <person name="Sonobe K."/>
            <person name="Ishii M."/>
            <person name="Ohtani R."/>
            <person name="Kanamori-Sato M."/>
            <person name="Honoki R."/>
            <person name="Miyazaki D."/>
            <person name="Mochizuki H."/>
            <person name="Umetsu J."/>
            <person name="Higashi K."/>
            <person name="Shibata D."/>
            <person name="Kamiya Y."/>
            <person name="Sato N."/>
            <person name="Nakamura Y."/>
            <person name="Tabata S."/>
            <person name="Ida S."/>
            <person name="Kurokawa K."/>
            <person name="Ohta H."/>
        </authorList>
    </citation>
    <scope>NUCLEOTIDE SEQUENCE [LARGE SCALE GENOMIC DNA]</scope>
    <source>
        <strain evidence="3 4">NIES-2285</strain>
    </source>
</reference>
<feature type="region of interest" description="Disordered" evidence="2">
    <location>
        <begin position="1043"/>
        <end position="1212"/>
    </location>
</feature>
<feature type="coiled-coil region" evidence="1">
    <location>
        <begin position="1463"/>
        <end position="1493"/>
    </location>
</feature>
<feature type="compositionally biased region" description="Basic and acidic residues" evidence="2">
    <location>
        <begin position="606"/>
        <end position="616"/>
    </location>
</feature>
<evidence type="ECO:0000256" key="2">
    <source>
        <dbReference type="SAM" id="MobiDB-lite"/>
    </source>
</evidence>
<protein>
    <submittedName>
        <fullName evidence="3">Uncharacterized protein</fullName>
    </submittedName>
</protein>
<feature type="compositionally biased region" description="Low complexity" evidence="2">
    <location>
        <begin position="626"/>
        <end position="637"/>
    </location>
</feature>
<feature type="compositionally biased region" description="Polar residues" evidence="2">
    <location>
        <begin position="661"/>
        <end position="671"/>
    </location>
</feature>
<feature type="compositionally biased region" description="Polar residues" evidence="2">
    <location>
        <begin position="890"/>
        <end position="900"/>
    </location>
</feature>
<feature type="region of interest" description="Disordered" evidence="2">
    <location>
        <begin position="504"/>
        <end position="852"/>
    </location>
</feature>
<dbReference type="InterPro" id="IPR009003">
    <property type="entry name" value="Peptidase_S1_PA"/>
</dbReference>
<feature type="compositionally biased region" description="Basic and acidic residues" evidence="2">
    <location>
        <begin position="945"/>
        <end position="954"/>
    </location>
</feature>
<name>A0A1Y1IJB8_KLENI</name>
<feature type="region of interest" description="Disordered" evidence="2">
    <location>
        <begin position="331"/>
        <end position="408"/>
    </location>
</feature>
<sequence length="1711" mass="178331">MALFKCCLAPKGAAKTAPLESSSSPVTSSKSALNAKQGCLVSLQLSAGSNVPRGIHQKASDGGTGVLIGPNLVLTSHDTVSSKEQAARGEVQVVVSSGAGGKEYLERRRLLPERLFVTDPEYDVTILACESAAGLSGVTPVALEEALEIPEADVVTGSLIHVIGRPADVADLEGDHLAVVTGQGKIKSVDGPFLKFASNSETWAPGSAAFDDKGRFLFLVCGPTEGGDASSPKGKKVAAKPKKGGIQSGTTARGIIHWLGEQGFKDLARLGRDDETRPAQGLEVLAPLADETAPQAPTLLDNKIASQGLAGPRSEVGEASEEHLSMIEIAIGNGSEGRTETDFVDRLNGENGTGKQIAGEESEQTSVQEDADRARLEAPETVSGGAGSARDPKTSGTEQKEAARGPAQGALDECYVDEIGLVAAETAGVSGANGGASAYSAKISDDVLRGETVLAADLTPEFGEMVMGTAGSAAQEAVTTEKGPDGTDLNGASNKEASLGVTSAVVGPPSEEKTSPAGEATEGGLASGKEEAPAIPAAANQTAELKPGGSLKPLSVGGSSPQSTPKGAENSPKSRGSPKANGSPKSVWKHPGGNPVSSAGSSGRGGGKDTERDQKMIKHLQKQAKRAAAGAKPANGGETRGGASGQLSRKGSGRLKEKLSDSSAGLITPTGNEKKAEPESKALTPGVMAHDATAVEPAVVSTGVEMEENSKPVASETTTESDGKPTPDATENAGSAANDEPSVPSSVSGGPESAVQDKAATDTPNHAQEAETGISKERDGKSAEGEIDEKREAETEARRKAEVEEQREIAASRLKEAWGTEARRGSKDGAGVEKTGSETENEAPELLSVGKDLEIGGDRFLQFSMSVAAAKESFEKLAKREEKSPEPQRKTSSLSSQRGASKSGARREAEEATRGRRRTKGSVDTSPIDGEERMKRTGSLRRLRRTESGEKEKLGASLKGGKKMGLKPPPGLAWKAKVAEERNGTAGERNGTKKAVILGRGLVPIAGVESKRRSGDELWAAQKGLSSQGFARVSGGAAAERTLSVSDIDLESDSDASEKIVDGEKYSDGEEEVRPKEAWPEERNTEQTETERTEAERAEADTADVANGEGSTGAWKVEGASQTEETTAAADVPAESVSNPAESAPAPVNGEVAAGSVAAELPEATASDGKAHGTSESPLQVSQAETHTTEPLEGDAENATEAAAVAPTTEPGAAEAAADVIAGIIASADVSGEPAAGDAKERPSVTGSDSGVTEAAGRASEDAARTLRARSFSASSGAEASASLVKSRIEGFGRQTIEVPKPRAKTTEDKIRTAQAKLKSNVPVLGPVLGLGLEMGLQLEKKLKREEDLHGLKKATKFKVKKVTPLEVPANATGQNGGGLSPQTRGREIRPGVYESAAQSPTSPSEAGSPKFIPEVLVKVTQDISRGVNKVTHEISQGVKDGVKAVTELPGIKEGLGIIMEPIKKAEEEKKEAERKRLEAAAAKERAVAEEKQGRLDRLKVNDANETMRDIKASILGLNFGGKKKAALAGFNDPDLDADTDDAAARAVHRAKLERRVLGSFSGLLANTETLTQLTQASVEDRDRKPEHDTRRASHLWPGHVAPAGSWERVPTRLHKFVRRTGEMTLQQQAEVLWHASQDAATDPYERLAGESPETDENAVAQGIKGLPSTAALQDSQLVATVESEKVYRITKWQDDYWKKRMAGFRHENTW</sequence>
<dbReference type="PANTHER" id="PTHR35729:SF1">
    <property type="entry name" value="T1B9.12 PROTEIN"/>
    <property type="match status" value="1"/>
</dbReference>